<dbReference type="InterPro" id="IPR004089">
    <property type="entry name" value="MCPsignal_dom"/>
</dbReference>
<dbReference type="SUPFAM" id="SSF58104">
    <property type="entry name" value="Methyl-accepting chemotaxis protein (MCP) signaling domain"/>
    <property type="match status" value="1"/>
</dbReference>
<dbReference type="Gene3D" id="1.10.287.950">
    <property type="entry name" value="Methyl-accepting chemotaxis protein"/>
    <property type="match status" value="1"/>
</dbReference>
<comment type="caution">
    <text evidence="4">The sequence shown here is derived from an EMBL/GenBank/DDBJ whole genome shotgun (WGS) entry which is preliminary data.</text>
</comment>
<evidence type="ECO:0000313" key="4">
    <source>
        <dbReference type="EMBL" id="GAA2341336.1"/>
    </source>
</evidence>
<reference evidence="4 5" key="1">
    <citation type="journal article" date="2019" name="Int. J. Syst. Evol. Microbiol.">
        <title>The Global Catalogue of Microorganisms (GCM) 10K type strain sequencing project: providing services to taxonomists for standard genome sequencing and annotation.</title>
        <authorList>
            <consortium name="The Broad Institute Genomics Platform"/>
            <consortium name="The Broad Institute Genome Sequencing Center for Infectious Disease"/>
            <person name="Wu L."/>
            <person name="Ma J."/>
        </authorList>
    </citation>
    <scope>NUCLEOTIDE SEQUENCE [LARGE SCALE GENOMIC DNA]</scope>
    <source>
        <strain evidence="4 5">JCM 3272</strain>
    </source>
</reference>
<sequence>MAVDNRGRRSDVALNATIKTARAATRARGFAVVTSEVKDLAQQPAKATEDLSANPVGPRSLP</sequence>
<name>A0ABN3G051_9ACTN</name>
<feature type="region of interest" description="Disordered" evidence="2">
    <location>
        <begin position="41"/>
        <end position="62"/>
    </location>
</feature>
<dbReference type="EMBL" id="BAAARV010000021">
    <property type="protein sequence ID" value="GAA2341336.1"/>
    <property type="molecule type" value="Genomic_DNA"/>
</dbReference>
<dbReference type="Pfam" id="PF00015">
    <property type="entry name" value="MCPsignal"/>
    <property type="match status" value="1"/>
</dbReference>
<accession>A0ABN3G051</accession>
<proteinExistence type="predicted"/>
<evidence type="ECO:0000259" key="3">
    <source>
        <dbReference type="PROSITE" id="PS50111"/>
    </source>
</evidence>
<gene>
    <name evidence="4" type="ORF">GCM10010170_024750</name>
</gene>
<protein>
    <recommendedName>
        <fullName evidence="3">Methyl-accepting transducer domain-containing protein</fullName>
    </recommendedName>
</protein>
<keyword evidence="5" id="KW-1185">Reference proteome</keyword>
<organism evidence="4 5">
    <name type="scientific">Dactylosporangium salmoneum</name>
    <dbReference type="NCBI Taxonomy" id="53361"/>
    <lineage>
        <taxon>Bacteria</taxon>
        <taxon>Bacillati</taxon>
        <taxon>Actinomycetota</taxon>
        <taxon>Actinomycetes</taxon>
        <taxon>Micromonosporales</taxon>
        <taxon>Micromonosporaceae</taxon>
        <taxon>Dactylosporangium</taxon>
    </lineage>
</organism>
<evidence type="ECO:0000256" key="2">
    <source>
        <dbReference type="SAM" id="MobiDB-lite"/>
    </source>
</evidence>
<evidence type="ECO:0000313" key="5">
    <source>
        <dbReference type="Proteomes" id="UP001501444"/>
    </source>
</evidence>
<dbReference type="Proteomes" id="UP001501444">
    <property type="component" value="Unassembled WGS sequence"/>
</dbReference>
<feature type="domain" description="Methyl-accepting transducer" evidence="3">
    <location>
        <begin position="12"/>
        <end position="53"/>
    </location>
</feature>
<evidence type="ECO:0000256" key="1">
    <source>
        <dbReference type="PROSITE-ProRule" id="PRU00284"/>
    </source>
</evidence>
<keyword evidence="1" id="KW-0807">Transducer</keyword>
<dbReference type="PROSITE" id="PS50111">
    <property type="entry name" value="CHEMOTAXIS_TRANSDUC_2"/>
    <property type="match status" value="1"/>
</dbReference>